<evidence type="ECO:0000313" key="2">
    <source>
        <dbReference type="Proteomes" id="UP001527181"/>
    </source>
</evidence>
<comment type="caution">
    <text evidence="1">The sequence shown here is derived from an EMBL/GenBank/DDBJ whole genome shotgun (WGS) entry which is preliminary data.</text>
</comment>
<dbReference type="Gene3D" id="3.40.50.300">
    <property type="entry name" value="P-loop containing nucleotide triphosphate hydrolases"/>
    <property type="match status" value="1"/>
</dbReference>
<dbReference type="RefSeq" id="WP_268600161.1">
    <property type="nucleotide sequence ID" value="NZ_JAMDNP010000050.1"/>
</dbReference>
<protein>
    <recommendedName>
        <fullName evidence="3">AAA domain-containing protein</fullName>
    </recommendedName>
</protein>
<evidence type="ECO:0008006" key="3">
    <source>
        <dbReference type="Google" id="ProtNLM"/>
    </source>
</evidence>
<accession>A0ABT4H2L7</accession>
<gene>
    <name evidence="1" type="ORF">M5X12_22080</name>
</gene>
<evidence type="ECO:0000313" key="1">
    <source>
        <dbReference type="EMBL" id="MCY9763226.1"/>
    </source>
</evidence>
<name>A0ABT4H2L7_PAEAL</name>
<keyword evidence="2" id="KW-1185">Reference proteome</keyword>
<dbReference type="EMBL" id="JAMDNP010000050">
    <property type="protein sequence ID" value="MCY9763226.1"/>
    <property type="molecule type" value="Genomic_DNA"/>
</dbReference>
<sequence>MGQVSFWSPISGQCSNTANAAVVASIIGLEYDIRTLLSQTKFSNSTLEQLFLKSKEKKIGALYDYSDTGIDAMERLIRANRLTPESIKNNSIPLEKDRLDLLLGTSKPDFELYENLHHVVNALFQAASEYYQTIILDLQSGSNNILTKELLRTSEVIIVSLTQNIDVLEQFFVHKDLPNEMRNKKVMAVISQYDQNSKYKLSNIKRHFKVDIPIYTIPYCTDFKDAFNDKDVLGWVRRNRNINKKHANYYFLSEVRRLAKGILDELGVNTQLKLIERGA</sequence>
<dbReference type="InterPro" id="IPR027417">
    <property type="entry name" value="P-loop_NTPase"/>
</dbReference>
<organism evidence="1 2">
    <name type="scientific">Paenibacillus alvei</name>
    <name type="common">Bacillus alvei</name>
    <dbReference type="NCBI Taxonomy" id="44250"/>
    <lineage>
        <taxon>Bacteria</taxon>
        <taxon>Bacillati</taxon>
        <taxon>Bacillota</taxon>
        <taxon>Bacilli</taxon>
        <taxon>Bacillales</taxon>
        <taxon>Paenibacillaceae</taxon>
        <taxon>Paenibacillus</taxon>
    </lineage>
</organism>
<proteinExistence type="predicted"/>
<reference evidence="1 2" key="1">
    <citation type="submission" date="2022-05" db="EMBL/GenBank/DDBJ databases">
        <title>Genome Sequencing of Bee-Associated Microbes.</title>
        <authorList>
            <person name="Dunlap C."/>
        </authorList>
    </citation>
    <scope>NUCLEOTIDE SEQUENCE [LARGE SCALE GENOMIC DNA]</scope>
    <source>
        <strain evidence="1 2">NRRL B-04010</strain>
    </source>
</reference>
<dbReference type="Proteomes" id="UP001527181">
    <property type="component" value="Unassembled WGS sequence"/>
</dbReference>